<dbReference type="EMBL" id="LT629757">
    <property type="protein sequence ID" value="SDR74618.1"/>
    <property type="molecule type" value="Genomic_DNA"/>
</dbReference>
<keyword evidence="1" id="KW-1133">Transmembrane helix</keyword>
<dbReference type="AlphaFoldDB" id="A0A1H1LJC5"/>
<protein>
    <recommendedName>
        <fullName evidence="2">DUF4397 domain-containing protein</fullName>
    </recommendedName>
</protein>
<dbReference type="OrthoDB" id="9783299at2"/>
<gene>
    <name evidence="3" type="ORF">SAMN04488570_0241</name>
</gene>
<accession>A0A1H1LJC5</accession>
<keyword evidence="1" id="KW-0812">Transmembrane</keyword>
<dbReference type="InterPro" id="IPR025510">
    <property type="entry name" value="DUF4397"/>
</dbReference>
<proteinExistence type="predicted"/>
<evidence type="ECO:0000259" key="2">
    <source>
        <dbReference type="Pfam" id="PF14344"/>
    </source>
</evidence>
<keyword evidence="4" id="KW-1185">Reference proteome</keyword>
<dbReference type="Pfam" id="PF14344">
    <property type="entry name" value="DUF4397"/>
    <property type="match status" value="1"/>
</dbReference>
<sequence>MNHLPQTTVPQGRRTGRRATAVVATVLVATLVTLAGGLVAAASAAPVTADPTTGWIRAGHLSPGTPKADVRLTPFKGGRTQTLSNVAFGELTDYERVPTGLYTVSLVRAGSPMSAAPMISQNVRVSEGAASTVIATGEGEQVRATVLSDDLTAPPAGQAKVRLVSAATDPGTVDAKVVAGPTLAQDVTTGSSTGYADVGAQTWSVQVAGSDGEGSVTRRVPVEAGGVYTLVALNDAQGGLELKAVQDSGSSTAADGAMPTGGVDTGAGGLADSQDGGTGTLATLLAAAVAAGGVLLLRRRVTA</sequence>
<evidence type="ECO:0000313" key="4">
    <source>
        <dbReference type="Proteomes" id="UP000198859"/>
    </source>
</evidence>
<dbReference type="Proteomes" id="UP000198859">
    <property type="component" value="Chromosome I"/>
</dbReference>
<organism evidence="3 4">
    <name type="scientific">Nocardioides scoriae</name>
    <dbReference type="NCBI Taxonomy" id="642780"/>
    <lineage>
        <taxon>Bacteria</taxon>
        <taxon>Bacillati</taxon>
        <taxon>Actinomycetota</taxon>
        <taxon>Actinomycetes</taxon>
        <taxon>Propionibacteriales</taxon>
        <taxon>Nocardioidaceae</taxon>
        <taxon>Nocardioides</taxon>
    </lineage>
</organism>
<dbReference type="RefSeq" id="WP_091725244.1">
    <property type="nucleotide sequence ID" value="NZ_LT629757.1"/>
</dbReference>
<reference evidence="4" key="1">
    <citation type="submission" date="2016-10" db="EMBL/GenBank/DDBJ databases">
        <authorList>
            <person name="Varghese N."/>
            <person name="Submissions S."/>
        </authorList>
    </citation>
    <scope>NUCLEOTIDE SEQUENCE [LARGE SCALE GENOMIC DNA]</scope>
    <source>
        <strain evidence="4">DSM 22127</strain>
    </source>
</reference>
<keyword evidence="1" id="KW-0472">Membrane</keyword>
<dbReference type="STRING" id="642780.SAMN04488570_0241"/>
<evidence type="ECO:0000256" key="1">
    <source>
        <dbReference type="SAM" id="Phobius"/>
    </source>
</evidence>
<name>A0A1H1LJC5_9ACTN</name>
<feature type="domain" description="DUF4397" evidence="2">
    <location>
        <begin position="55"/>
        <end position="175"/>
    </location>
</feature>
<feature type="transmembrane region" description="Helical" evidence="1">
    <location>
        <begin position="279"/>
        <end position="297"/>
    </location>
</feature>
<evidence type="ECO:0000313" key="3">
    <source>
        <dbReference type="EMBL" id="SDR74618.1"/>
    </source>
</evidence>